<geneLocation type="nucleomorph" evidence="5"/>
<dbReference type="GO" id="GO:0005829">
    <property type="term" value="C:cytosol"/>
    <property type="evidence" value="ECO:0007669"/>
    <property type="project" value="TreeGrafter"/>
</dbReference>
<dbReference type="SUPFAM" id="SSF54980">
    <property type="entry name" value="EF-G C-terminal domain-like"/>
    <property type="match status" value="1"/>
</dbReference>
<dbReference type="GO" id="GO:0005525">
    <property type="term" value="F:GTP binding"/>
    <property type="evidence" value="ECO:0007669"/>
    <property type="project" value="InterPro"/>
</dbReference>
<dbReference type="InterPro" id="IPR000795">
    <property type="entry name" value="T_Tr_GTP-bd_dom"/>
</dbReference>
<dbReference type="InterPro" id="IPR009000">
    <property type="entry name" value="Transl_B-barrel_sf"/>
</dbReference>
<dbReference type="InterPro" id="IPR035647">
    <property type="entry name" value="EFG_III/V"/>
</dbReference>
<dbReference type="InterPro" id="IPR027417">
    <property type="entry name" value="P-loop_NTPase"/>
</dbReference>
<dbReference type="GO" id="GO:0071007">
    <property type="term" value="C:U2-type catalytic step 2 spliceosome"/>
    <property type="evidence" value="ECO:0007669"/>
    <property type="project" value="TreeGrafter"/>
</dbReference>
<dbReference type="GO" id="GO:0000398">
    <property type="term" value="P:mRNA splicing, via spliceosome"/>
    <property type="evidence" value="ECO:0007669"/>
    <property type="project" value="TreeGrafter"/>
</dbReference>
<dbReference type="PANTHER" id="PTHR42908">
    <property type="entry name" value="TRANSLATION ELONGATION FACTOR-RELATED"/>
    <property type="match status" value="1"/>
</dbReference>
<accession>J7G5J0</accession>
<dbReference type="GO" id="GO:0003924">
    <property type="term" value="F:GTPase activity"/>
    <property type="evidence" value="ECO:0007669"/>
    <property type="project" value="InterPro"/>
</dbReference>
<protein>
    <submittedName>
        <fullName evidence="5">U5 small nuclear ribonucleoprotein 116 kDa subunit</fullName>
    </submittedName>
</protein>
<keyword evidence="2" id="KW-0150">Chloroplast</keyword>
<evidence type="ECO:0000313" key="5">
    <source>
        <dbReference type="EMBL" id="AFP65346.1"/>
    </source>
</evidence>
<dbReference type="GO" id="GO:0009507">
    <property type="term" value="C:chloroplast"/>
    <property type="evidence" value="ECO:0007669"/>
    <property type="project" value="UniProtKB-SubCell"/>
</dbReference>
<dbReference type="Proteomes" id="UP000243348">
    <property type="component" value="Nucleomorph 1"/>
</dbReference>
<proteinExistence type="predicted"/>
<dbReference type="EMBL" id="CP003680">
    <property type="protein sequence ID" value="AFP65346.1"/>
    <property type="molecule type" value="Genomic_DNA"/>
</dbReference>
<keyword evidence="5" id="KW-0687">Ribonucleoprotein</keyword>
<dbReference type="GO" id="GO:0030623">
    <property type="term" value="F:U5 snRNA binding"/>
    <property type="evidence" value="ECO:0007669"/>
    <property type="project" value="TreeGrafter"/>
</dbReference>
<dbReference type="SUPFAM" id="SSF52540">
    <property type="entry name" value="P-loop containing nucleoside triphosphate hydrolases"/>
    <property type="match status" value="1"/>
</dbReference>
<comment type="subcellular location">
    <subcellularLocation>
        <location evidence="1">Plastid</location>
        <location evidence="1">Chloroplast</location>
    </subcellularLocation>
</comment>
<dbReference type="GO" id="GO:0046540">
    <property type="term" value="C:U4/U6 x U5 tri-snRNP complex"/>
    <property type="evidence" value="ECO:0007669"/>
    <property type="project" value="TreeGrafter"/>
</dbReference>
<evidence type="ECO:0000256" key="1">
    <source>
        <dbReference type="ARBA" id="ARBA00004229"/>
    </source>
</evidence>
<evidence type="ECO:0000256" key="2">
    <source>
        <dbReference type="ARBA" id="ARBA00022528"/>
    </source>
</evidence>
<dbReference type="PANTHER" id="PTHR42908:SF6">
    <property type="entry name" value="116 KDA U5 SMALL NUCLEAR RIBONUCLEOPROTEIN COMPONENT"/>
    <property type="match status" value="1"/>
</dbReference>
<keyword evidence="3" id="KW-0934">Plastid</keyword>
<keyword evidence="5" id="KW-0542">Nucleomorph</keyword>
<dbReference type="AlphaFoldDB" id="J7G5J0"/>
<dbReference type="SUPFAM" id="SSF50447">
    <property type="entry name" value="Translation proteins"/>
    <property type="match status" value="1"/>
</dbReference>
<evidence type="ECO:0000256" key="3">
    <source>
        <dbReference type="ARBA" id="ARBA00022640"/>
    </source>
</evidence>
<dbReference type="Gene3D" id="2.40.30.10">
    <property type="entry name" value="Translation factors"/>
    <property type="match status" value="1"/>
</dbReference>
<feature type="domain" description="Tr-type G" evidence="4">
    <location>
        <begin position="76"/>
        <end position="365"/>
    </location>
</feature>
<organism evidence="5 6">
    <name type="scientific">Chroomonas mesostigmatica CCMP1168</name>
    <dbReference type="NCBI Taxonomy" id="1195612"/>
    <lineage>
        <taxon>Eukaryota</taxon>
        <taxon>Cryptophyceae</taxon>
        <taxon>Pyrenomonadales</taxon>
        <taxon>Chroomonadaceae</taxon>
        <taxon>Chroomonas</taxon>
    </lineage>
</organism>
<dbReference type="Gene3D" id="3.40.50.300">
    <property type="entry name" value="P-loop containing nucleotide triphosphate hydrolases"/>
    <property type="match status" value="1"/>
</dbReference>
<sequence>MLFDNLGNVKKKSFVTGKKNNESKRKLNMVNQNLTSNNKKKIHENTNQNNISKKNWVPKTIYAKKFLIKSLFDNHTVTKHLAIIGHLHHGKSSLVNCLASSVHLLNETSLFFDFTDFFFMEKQRNLSLQTSTTTLLLCEKSGKSSLFTFLDCPGHPEFFDQSLASMTLSDGVVIVIDSVEGVRLGTEMALRHAITGSFNVVIVINSIDRLIIDFKLSPKIIQKKFIQILDGLNSIVDECYHKSTELKCGNFFFFNPILNNVSFSSFLQGWSFSLDQYAELYLSSQPSISLSKKDLVLKFWNNILQKKNSFSKTNKFKVNATMFVDFILIPLYKIIYLISGESIIHIRKFIQTELGIFGIKLLELKSDHKTLFFRCMTLFFGGCRDIKLLPNYTGLLSSINTHIPFSISSIRFFVKGILGIRKNTGIGYVGKLYPVQPKNKLLALTKIIKGFFKPQNVICILTEGHRLYSEENFRFISVIKKIVLPIGRYSLDIPVAPLGSIILIDGFENFVKKSAVFFDIKNNYFKMGEFFASLIKKLNYSGLYPIMGICIEPFVVTEIKNLYNSVRKCVKFYPALSCSINKSDEIILYGMGDLYFDCVLHDIKNVFGEVDINVSNPFMVIKEGILEKKKISKFSISKSAKISIGKDRADIPNIGLILSQETSLDLSAINSFSWKSMKKALKSGLVAQKMEKIFKLPKTQANSTWCFGLDFINRISCEFLNYSLNKERDVRNQKKILIHGFNMAMSEGPRYFAPVKDLVFNLEYKSRKNYFFTKKLNMPGKNRRIFHWLILKNRPLLYSPFYFGEILFPICHYSIVLGCVKLRGSSILSIKYLRREKIFVLRLIISVNDFFLLKNDLEFINKVKISYFFYFDDWVNENRNENIFSFKFLKKNYSLDP</sequence>
<dbReference type="Gene3D" id="3.30.70.870">
    <property type="entry name" value="Elongation Factor G (Translational Gtpase), domain 3"/>
    <property type="match status" value="1"/>
</dbReference>
<evidence type="ECO:0000313" key="6">
    <source>
        <dbReference type="Proteomes" id="UP000243348"/>
    </source>
</evidence>
<dbReference type="Pfam" id="PF00009">
    <property type="entry name" value="GTP_EFTU"/>
    <property type="match status" value="1"/>
</dbReference>
<gene>
    <name evidence="5" type="primary">U5 snRNP</name>
    <name evidence="5" type="ORF">CMESO_159</name>
</gene>
<dbReference type="PRINTS" id="PR00315">
    <property type="entry name" value="ELONGATNFCT"/>
</dbReference>
<evidence type="ECO:0000259" key="4">
    <source>
        <dbReference type="PROSITE" id="PS51722"/>
    </source>
</evidence>
<reference evidence="5 6" key="1">
    <citation type="journal article" date="2012" name="Genome Biol. Evol.">
        <title>Nucleomorph genome sequence of the cryptophyte alga Chroomonas mesostigmatica CCMP1168 reveals lineage-specific gene loss and genome complexity.</title>
        <authorList>
            <person name="Moore C.E."/>
            <person name="Curtis B."/>
            <person name="Mills T."/>
            <person name="Tanifuji G."/>
            <person name="Archibald J.M."/>
        </authorList>
    </citation>
    <scope>NUCLEOTIDE SEQUENCE [LARGE SCALE GENOMIC DNA]</scope>
    <source>
        <strain evidence="5 6">CCMP1168</strain>
    </source>
</reference>
<name>J7G5J0_9CRYP</name>
<dbReference type="PROSITE" id="PS51722">
    <property type="entry name" value="G_TR_2"/>
    <property type="match status" value="1"/>
</dbReference>